<evidence type="ECO:0000256" key="1">
    <source>
        <dbReference type="ARBA" id="ARBA00004496"/>
    </source>
</evidence>
<comment type="catalytic activity">
    <reaction evidence="15">
        <text>phosphoenolpyruvate + UDP-N-acetyl-alpha-D-glucosamine = UDP-N-acetyl-3-O-(1-carboxyvinyl)-alpha-D-glucosamine + phosphate</text>
        <dbReference type="Rhea" id="RHEA:18681"/>
        <dbReference type="ChEBI" id="CHEBI:43474"/>
        <dbReference type="ChEBI" id="CHEBI:57705"/>
        <dbReference type="ChEBI" id="CHEBI:58702"/>
        <dbReference type="ChEBI" id="CHEBI:68483"/>
        <dbReference type="EC" id="2.5.1.7"/>
    </reaction>
</comment>
<dbReference type="HAMAP" id="MF_00111">
    <property type="entry name" value="MurA"/>
    <property type="match status" value="1"/>
</dbReference>
<evidence type="ECO:0000256" key="14">
    <source>
        <dbReference type="ARBA" id="ARBA00042842"/>
    </source>
</evidence>
<feature type="domain" description="Enolpyruvate transferase" evidence="16">
    <location>
        <begin position="42"/>
        <end position="149"/>
    </location>
</feature>
<keyword evidence="4" id="KW-0132">Cell division</keyword>
<feature type="domain" description="Enolpyruvate transferase" evidence="16">
    <location>
        <begin position="160"/>
        <end position="436"/>
    </location>
</feature>
<dbReference type="InterPro" id="IPR036968">
    <property type="entry name" value="Enolpyruvate_Tfrase_sf"/>
</dbReference>
<dbReference type="OrthoDB" id="1718875at2759"/>
<keyword evidence="6" id="KW-0133">Cell shape</keyword>
<dbReference type="Gene3D" id="3.65.10.10">
    <property type="entry name" value="Enolpyruvate transferase domain"/>
    <property type="match status" value="2"/>
</dbReference>
<keyword evidence="3" id="KW-0963">Cytoplasm</keyword>
<keyword evidence="7" id="KW-0573">Peptidoglycan synthesis</keyword>
<gene>
    <name evidence="17" type="ORF">J5N97_004375</name>
</gene>
<protein>
    <recommendedName>
        <fullName evidence="12">UDP-N-acetylglucosamine 1-carboxyvinyltransferase</fullName>
        <ecNumber evidence="11">2.5.1.7</ecNumber>
    </recommendedName>
    <alternativeName>
        <fullName evidence="13">Enoylpyruvate transferase</fullName>
    </alternativeName>
    <alternativeName>
        <fullName evidence="14">UDP-N-acetylglucosamine enolpyruvyl transferase</fullName>
    </alternativeName>
</protein>
<evidence type="ECO:0000256" key="9">
    <source>
        <dbReference type="ARBA" id="ARBA00023316"/>
    </source>
</evidence>
<name>A0A9D5D7S4_9LILI</name>
<evidence type="ECO:0000313" key="17">
    <source>
        <dbReference type="EMBL" id="KAJ0986019.1"/>
    </source>
</evidence>
<proteinExistence type="inferred from homology"/>
<evidence type="ECO:0000256" key="2">
    <source>
        <dbReference type="ARBA" id="ARBA00004752"/>
    </source>
</evidence>
<comment type="subcellular location">
    <subcellularLocation>
        <location evidence="1">Cytoplasm</location>
    </subcellularLocation>
</comment>
<evidence type="ECO:0000256" key="11">
    <source>
        <dbReference type="ARBA" id="ARBA00039108"/>
    </source>
</evidence>
<reference evidence="17" key="1">
    <citation type="submission" date="2021-03" db="EMBL/GenBank/DDBJ databases">
        <authorList>
            <person name="Li Z."/>
            <person name="Yang C."/>
        </authorList>
    </citation>
    <scope>NUCLEOTIDE SEQUENCE</scope>
    <source>
        <strain evidence="17">Dzin_1.0</strain>
        <tissue evidence="17">Leaf</tissue>
    </source>
</reference>
<evidence type="ECO:0000256" key="13">
    <source>
        <dbReference type="ARBA" id="ARBA00042443"/>
    </source>
</evidence>
<evidence type="ECO:0000256" key="15">
    <source>
        <dbReference type="ARBA" id="ARBA00047527"/>
    </source>
</evidence>
<dbReference type="GO" id="GO:0071555">
    <property type="term" value="P:cell wall organization"/>
    <property type="evidence" value="ECO:0007669"/>
    <property type="project" value="UniProtKB-KW"/>
</dbReference>
<evidence type="ECO:0000313" key="18">
    <source>
        <dbReference type="Proteomes" id="UP001085076"/>
    </source>
</evidence>
<keyword evidence="9" id="KW-0961">Cell wall biogenesis/degradation</keyword>
<evidence type="ECO:0000256" key="7">
    <source>
        <dbReference type="ARBA" id="ARBA00022984"/>
    </source>
</evidence>
<comment type="pathway">
    <text evidence="2">Cell wall biogenesis; peptidoglycan biosynthesis.</text>
</comment>
<evidence type="ECO:0000256" key="8">
    <source>
        <dbReference type="ARBA" id="ARBA00023306"/>
    </source>
</evidence>
<dbReference type="CDD" id="cd01555">
    <property type="entry name" value="UdpNAET"/>
    <property type="match status" value="1"/>
</dbReference>
<keyword evidence="18" id="KW-1185">Reference proteome</keyword>
<dbReference type="InterPro" id="IPR050068">
    <property type="entry name" value="MurA_subfamily"/>
</dbReference>
<dbReference type="SUPFAM" id="SSF55205">
    <property type="entry name" value="EPT/RTPC-like"/>
    <property type="match status" value="1"/>
</dbReference>
<dbReference type="GO" id="GO:0051301">
    <property type="term" value="P:cell division"/>
    <property type="evidence" value="ECO:0007669"/>
    <property type="project" value="UniProtKB-KW"/>
</dbReference>
<evidence type="ECO:0000256" key="6">
    <source>
        <dbReference type="ARBA" id="ARBA00022960"/>
    </source>
</evidence>
<dbReference type="GO" id="GO:0008360">
    <property type="term" value="P:regulation of cell shape"/>
    <property type="evidence" value="ECO:0007669"/>
    <property type="project" value="UniProtKB-KW"/>
</dbReference>
<evidence type="ECO:0000256" key="10">
    <source>
        <dbReference type="ARBA" id="ARBA00038367"/>
    </source>
</evidence>
<reference evidence="17" key="2">
    <citation type="journal article" date="2022" name="Hortic Res">
        <title>The genome of Dioscorea zingiberensis sheds light on the biosynthesis, origin and evolution of the medicinally important diosgenin saponins.</title>
        <authorList>
            <person name="Li Y."/>
            <person name="Tan C."/>
            <person name="Li Z."/>
            <person name="Guo J."/>
            <person name="Li S."/>
            <person name="Chen X."/>
            <person name="Wang C."/>
            <person name="Dai X."/>
            <person name="Yang H."/>
            <person name="Song W."/>
            <person name="Hou L."/>
            <person name="Xu J."/>
            <person name="Tong Z."/>
            <person name="Xu A."/>
            <person name="Yuan X."/>
            <person name="Wang W."/>
            <person name="Yang Q."/>
            <person name="Chen L."/>
            <person name="Sun Z."/>
            <person name="Wang K."/>
            <person name="Pan B."/>
            <person name="Chen J."/>
            <person name="Bao Y."/>
            <person name="Liu F."/>
            <person name="Qi X."/>
            <person name="Gang D.R."/>
            <person name="Wen J."/>
            <person name="Li J."/>
        </authorList>
    </citation>
    <scope>NUCLEOTIDE SEQUENCE</scope>
    <source>
        <strain evidence="17">Dzin_1.0</strain>
    </source>
</reference>
<dbReference type="Proteomes" id="UP001085076">
    <property type="component" value="Miscellaneous, Linkage group lg01"/>
</dbReference>
<evidence type="ECO:0000256" key="4">
    <source>
        <dbReference type="ARBA" id="ARBA00022618"/>
    </source>
</evidence>
<dbReference type="Pfam" id="PF00275">
    <property type="entry name" value="EPSP_synthase"/>
    <property type="match status" value="2"/>
</dbReference>
<comment type="caution">
    <text evidence="17">The sequence shown here is derived from an EMBL/GenBank/DDBJ whole genome shotgun (WGS) entry which is preliminary data.</text>
</comment>
<organism evidence="17 18">
    <name type="scientific">Dioscorea zingiberensis</name>
    <dbReference type="NCBI Taxonomy" id="325984"/>
    <lineage>
        <taxon>Eukaryota</taxon>
        <taxon>Viridiplantae</taxon>
        <taxon>Streptophyta</taxon>
        <taxon>Embryophyta</taxon>
        <taxon>Tracheophyta</taxon>
        <taxon>Spermatophyta</taxon>
        <taxon>Magnoliopsida</taxon>
        <taxon>Liliopsida</taxon>
        <taxon>Dioscoreales</taxon>
        <taxon>Dioscoreaceae</taxon>
        <taxon>Dioscorea</taxon>
    </lineage>
</organism>
<dbReference type="GO" id="GO:0019277">
    <property type="term" value="P:UDP-N-acetylgalactosamine biosynthetic process"/>
    <property type="evidence" value="ECO:0007669"/>
    <property type="project" value="InterPro"/>
</dbReference>
<dbReference type="InterPro" id="IPR013792">
    <property type="entry name" value="RNA3'P_cycl/enolpyr_Trfase_a/b"/>
</dbReference>
<dbReference type="EMBL" id="JAGGNH010000001">
    <property type="protein sequence ID" value="KAJ0986019.1"/>
    <property type="molecule type" value="Genomic_DNA"/>
</dbReference>
<evidence type="ECO:0000259" key="16">
    <source>
        <dbReference type="Pfam" id="PF00275"/>
    </source>
</evidence>
<evidence type="ECO:0000256" key="12">
    <source>
        <dbReference type="ARBA" id="ARBA00039754"/>
    </source>
</evidence>
<evidence type="ECO:0000256" key="5">
    <source>
        <dbReference type="ARBA" id="ARBA00022679"/>
    </source>
</evidence>
<dbReference type="GO" id="GO:0005737">
    <property type="term" value="C:cytoplasm"/>
    <property type="evidence" value="ECO:0007669"/>
    <property type="project" value="UniProtKB-SubCell"/>
</dbReference>
<keyword evidence="8" id="KW-0131">Cell cycle</keyword>
<sequence length="459" mass="48237">MALFSIPLSLPCVKPPSAVPTKNETSITSPQNLALDQKFVISGGQQLSGRVEVSGSKNSALAVLAGTLCCSAGPSLIRGVPDLADTRTMADVLRSLGAKVEEMGDGDLMVDSREVGSVEPCEDAMGKIRAGFFVLGPLVARFGEAEVSLPVVSIRRLRDGKVYVRAANGRGLVGAHFHLSFPSVGATETLMMAACMAEGVSVLTNAAQEPEVSDLAEYLVSCGACIEGAGTSKIVVTGRKHLHGSEFTIIPDRIEAGTFMIAAAITRSSITLSPVIPRHLQSLMDKLAIAGCKITQRGSRILEVSAMPSRTGGDLQGFDLVTLPYPGFATDLQPQCISLLATCCGKSNIEESVFENRMHHVKELQKLGALIELNGNSASIEGRTPWNMALRGCRVEAADLRGGAALVLAGMAAEGATEVGGVTHIDRGYQALETKLQSLGANIKREVDSIHQSPLPVAH</sequence>
<keyword evidence="5" id="KW-0808">Transferase</keyword>
<dbReference type="AlphaFoldDB" id="A0A9D5D7S4"/>
<dbReference type="PANTHER" id="PTHR43783">
    <property type="entry name" value="UDP-N-ACETYLGLUCOSAMINE 1-CARBOXYVINYLTRANSFERASE"/>
    <property type="match status" value="1"/>
</dbReference>
<dbReference type="PANTHER" id="PTHR43783:SF1">
    <property type="entry name" value="UDP-N-ACETYLGLUCOSAMINE 1-CARBOXYVINYLTRANSFERASE"/>
    <property type="match status" value="1"/>
</dbReference>
<dbReference type="GO" id="GO:0008760">
    <property type="term" value="F:UDP-N-acetylglucosamine 1-carboxyvinyltransferase activity"/>
    <property type="evidence" value="ECO:0007669"/>
    <property type="project" value="UniProtKB-EC"/>
</dbReference>
<dbReference type="InterPro" id="IPR001986">
    <property type="entry name" value="Enolpyruvate_Tfrase_dom"/>
</dbReference>
<dbReference type="EC" id="2.5.1.7" evidence="11"/>
<dbReference type="NCBIfam" id="NF006873">
    <property type="entry name" value="PRK09369.1"/>
    <property type="match status" value="1"/>
</dbReference>
<evidence type="ECO:0000256" key="3">
    <source>
        <dbReference type="ARBA" id="ARBA00022490"/>
    </source>
</evidence>
<accession>A0A9D5D7S4</accession>
<dbReference type="InterPro" id="IPR005750">
    <property type="entry name" value="UDP_GlcNAc_COvinyl_MurA"/>
</dbReference>
<comment type="similarity">
    <text evidence="10">Belongs to the EPSP synthase family. MurA subfamily.</text>
</comment>